<dbReference type="AlphaFoldDB" id="H0FF53"/>
<keyword evidence="2" id="KW-1185">Reference proteome</keyword>
<comment type="caution">
    <text evidence="1">The sequence shown here is derived from an EMBL/GenBank/DDBJ whole genome shotgun (WGS) entry which is preliminary data.</text>
</comment>
<proteinExistence type="predicted"/>
<organism evidence="1 2">
    <name type="scientific">Achromobacter arsenitoxydans SY8</name>
    <dbReference type="NCBI Taxonomy" id="477184"/>
    <lineage>
        <taxon>Bacteria</taxon>
        <taxon>Pseudomonadati</taxon>
        <taxon>Pseudomonadota</taxon>
        <taxon>Betaproteobacteria</taxon>
        <taxon>Burkholderiales</taxon>
        <taxon>Alcaligenaceae</taxon>
        <taxon>Achromobacter</taxon>
    </lineage>
</organism>
<evidence type="ECO:0000313" key="1">
    <source>
        <dbReference type="EMBL" id="EHK63161.1"/>
    </source>
</evidence>
<gene>
    <name evidence="1" type="ORF">KYC_27097</name>
</gene>
<accession>H0FF53</accession>
<name>H0FF53_9BURK</name>
<evidence type="ECO:0000313" key="2">
    <source>
        <dbReference type="Proteomes" id="UP000003113"/>
    </source>
</evidence>
<reference evidence="1 2" key="1">
    <citation type="journal article" date="2012" name="J. Bacteriol.">
        <title>Genome sequence of the highly efficient arsenite-oxidizing bacterium Achromobacter arsenitoxydans SY8.</title>
        <authorList>
            <person name="Li X."/>
            <person name="Hu Y."/>
            <person name="Gong J."/>
            <person name="Lin Y."/>
            <person name="Johnstone L."/>
            <person name="Rensing C."/>
            <person name="Wang G."/>
        </authorList>
    </citation>
    <scope>NUCLEOTIDE SEQUENCE [LARGE SCALE GENOMIC DNA]</scope>
    <source>
        <strain evidence="1 2">SY8</strain>
    </source>
</reference>
<protein>
    <submittedName>
        <fullName evidence="1">Uncharacterized protein</fullName>
    </submittedName>
</protein>
<dbReference type="Proteomes" id="UP000003113">
    <property type="component" value="Unassembled WGS sequence"/>
</dbReference>
<dbReference type="EMBL" id="AGUF01000087">
    <property type="protein sequence ID" value="EHK63161.1"/>
    <property type="molecule type" value="Genomic_DNA"/>
</dbReference>
<sequence length="85" mass="9498">MLNCDTKQSVVFDQYGCHPGKNLVTHGPLTVPMAQAQRDAKHRITRIARPREVLPQHRIAVAMLSDSPYQSMLADTTHAISGYVR</sequence>